<organism evidence="8">
    <name type="scientific">Singulisphaera sp. Ch08</name>
    <dbReference type="NCBI Taxonomy" id="3120278"/>
    <lineage>
        <taxon>Bacteria</taxon>
        <taxon>Pseudomonadati</taxon>
        <taxon>Planctomycetota</taxon>
        <taxon>Planctomycetia</taxon>
        <taxon>Isosphaerales</taxon>
        <taxon>Isosphaeraceae</taxon>
        <taxon>Singulisphaera</taxon>
    </lineage>
</organism>
<dbReference type="CDD" id="cd06171">
    <property type="entry name" value="Sigma70_r4"/>
    <property type="match status" value="1"/>
</dbReference>
<dbReference type="PANTHER" id="PTHR43133">
    <property type="entry name" value="RNA POLYMERASE ECF-TYPE SIGMA FACTO"/>
    <property type="match status" value="1"/>
</dbReference>
<dbReference type="RefSeq" id="WP_406699205.1">
    <property type="nucleotide sequence ID" value="NZ_CP155447.1"/>
</dbReference>
<dbReference type="InterPro" id="IPR036388">
    <property type="entry name" value="WH-like_DNA-bd_sf"/>
</dbReference>
<dbReference type="Pfam" id="PF04542">
    <property type="entry name" value="Sigma70_r2"/>
    <property type="match status" value="1"/>
</dbReference>
<reference evidence="8" key="1">
    <citation type="submission" date="2024-05" db="EMBL/GenBank/DDBJ databases">
        <title>Planctomycetes of the genus Singulisphaera possess chitinolytic capabilities.</title>
        <authorList>
            <person name="Ivanova A."/>
        </authorList>
    </citation>
    <scope>NUCLEOTIDE SEQUENCE</scope>
    <source>
        <strain evidence="8">Ch08T</strain>
    </source>
</reference>
<dbReference type="InterPro" id="IPR039425">
    <property type="entry name" value="RNA_pol_sigma-70-like"/>
</dbReference>
<evidence type="ECO:0000256" key="5">
    <source>
        <dbReference type="SAM" id="MobiDB-lite"/>
    </source>
</evidence>
<feature type="domain" description="RNA polymerase sigma-70 region 2" evidence="6">
    <location>
        <begin position="50"/>
        <end position="108"/>
    </location>
</feature>
<sequence>MAHTATGSVVRQLESLFEAGSVAGLSDRQLLERYITGGRNPAGEAAFAALVERHGPMVLGVCRQLLGDAQHAEDAFQAVFLVLAQKARSIRDPDLLGNWLYGVALRTARCAKQQIVHRRKREEGDTMKVSGPGSSTPADQPAIDREQAEAIHGEIDRLPRVFRLPLVLCYFEGLTLDEAARRLRCPAGTLRSRLARARDKLGRGLARRGVSLPVAALGAFLAPQSASASISPLLCDTTTRAATAFAARHAASGAISASATLLAQEVLRTMLFQKLRLTVLSLLFVSAVATGAGYVIRSTAKGDESESPPPSPVSAKSDPIIQRPAPGRMTVVGRVLDPQGKQVPGALVMVYGETKQGGRTDRPGAMAPSAIGQAASDGSGLFSLDAPRISSSTHHHVYAAAIAPGYGVGWLDLDHDADQPAADITLRPEQVIQGRLFDLQGQPVQGVRVSVEGMGHARQGTEPLPEDLDGPIFWGGAYAKTPPAWPRPAISDAEGRYTIHGIGQDLRVLLVAEDSRFAQQRIVVDTDSRTESKKVTMAMEPAKIFTGVVTYADTGRPVPHAVVAILAYRGGPGYSSRFETDAEGRFRANPQSTERYYLAVYSPEGQPYLNFGTGIFPWKKGALKHQIDVALSRGRSIHGKVTEAGTGKPIAGALLGFVERPARGGEAGAWNSGVQSGPDGSYQLAVLPKAGTIVVLGPSEDYVLQESSERIIREGQPGGRRWYAHAFIDCDLKSGNDTQAVDIALHRGMPLKARVIDPDGQLVKEAHVFSRAITLPQPSAWRHWWGEFHGNVRNGQCAFHGLAPNGEIPVYFLEPKRELGATAYLSGNAAANGPPTVRLEPCGTAKGRLVDSTGKPLAGYRDPYLVSMVVTPGPSLLSRDAADKGRPAADQDFLYRIDPAHYADGVIADANGRITLPALIPGATYRVYDRSQDDTIGLHLREEFVARTGEAIELGDIVIEKPK</sequence>
<protein>
    <submittedName>
        <fullName evidence="8">Sigma-70 family RNA polymerase sigma factor</fullName>
    </submittedName>
</protein>
<evidence type="ECO:0000313" key="8">
    <source>
        <dbReference type="EMBL" id="XBH06354.1"/>
    </source>
</evidence>
<dbReference type="EMBL" id="CP155447">
    <property type="protein sequence ID" value="XBH06354.1"/>
    <property type="molecule type" value="Genomic_DNA"/>
</dbReference>
<accession>A0AAU7CMY0</accession>
<dbReference type="SUPFAM" id="SSF49464">
    <property type="entry name" value="Carboxypeptidase regulatory domain-like"/>
    <property type="match status" value="2"/>
</dbReference>
<evidence type="ECO:0000256" key="3">
    <source>
        <dbReference type="ARBA" id="ARBA00023082"/>
    </source>
</evidence>
<dbReference type="Gene3D" id="1.10.10.10">
    <property type="entry name" value="Winged helix-like DNA-binding domain superfamily/Winged helix DNA-binding domain"/>
    <property type="match status" value="1"/>
</dbReference>
<dbReference type="GO" id="GO:0016987">
    <property type="term" value="F:sigma factor activity"/>
    <property type="evidence" value="ECO:0007669"/>
    <property type="project" value="UniProtKB-KW"/>
</dbReference>
<feature type="region of interest" description="Disordered" evidence="5">
    <location>
        <begin position="121"/>
        <end position="141"/>
    </location>
</feature>
<dbReference type="InterPro" id="IPR013249">
    <property type="entry name" value="RNA_pol_sigma70_r4_t2"/>
</dbReference>
<dbReference type="GO" id="GO:0003677">
    <property type="term" value="F:DNA binding"/>
    <property type="evidence" value="ECO:0007669"/>
    <property type="project" value="InterPro"/>
</dbReference>
<dbReference type="InterPro" id="IPR008969">
    <property type="entry name" value="CarboxyPept-like_regulatory"/>
</dbReference>
<keyword evidence="3" id="KW-0731">Sigma factor</keyword>
<keyword evidence="4" id="KW-0804">Transcription</keyword>
<dbReference type="GO" id="GO:0006352">
    <property type="term" value="P:DNA-templated transcription initiation"/>
    <property type="evidence" value="ECO:0007669"/>
    <property type="project" value="InterPro"/>
</dbReference>
<keyword evidence="2" id="KW-0805">Transcription regulation</keyword>
<evidence type="ECO:0000259" key="7">
    <source>
        <dbReference type="Pfam" id="PF08281"/>
    </source>
</evidence>
<dbReference type="NCBIfam" id="TIGR02937">
    <property type="entry name" value="sigma70-ECF"/>
    <property type="match status" value="1"/>
</dbReference>
<dbReference type="SUPFAM" id="SSF88659">
    <property type="entry name" value="Sigma3 and sigma4 domains of RNA polymerase sigma factors"/>
    <property type="match status" value="1"/>
</dbReference>
<dbReference type="InterPro" id="IPR013325">
    <property type="entry name" value="RNA_pol_sigma_r2"/>
</dbReference>
<feature type="region of interest" description="Disordered" evidence="5">
    <location>
        <begin position="299"/>
        <end position="324"/>
    </location>
</feature>
<dbReference type="PANTHER" id="PTHR43133:SF51">
    <property type="entry name" value="RNA POLYMERASE SIGMA FACTOR"/>
    <property type="match status" value="1"/>
</dbReference>
<evidence type="ECO:0000259" key="6">
    <source>
        <dbReference type="Pfam" id="PF04542"/>
    </source>
</evidence>
<dbReference type="AlphaFoldDB" id="A0AAU7CMY0"/>
<dbReference type="Pfam" id="PF08281">
    <property type="entry name" value="Sigma70_r4_2"/>
    <property type="match status" value="1"/>
</dbReference>
<dbReference type="InterPro" id="IPR014284">
    <property type="entry name" value="RNA_pol_sigma-70_dom"/>
</dbReference>
<proteinExistence type="inferred from homology"/>
<evidence type="ECO:0000256" key="1">
    <source>
        <dbReference type="ARBA" id="ARBA00010641"/>
    </source>
</evidence>
<gene>
    <name evidence="8" type="ORF">V5E97_10045</name>
</gene>
<dbReference type="InterPro" id="IPR007627">
    <property type="entry name" value="RNA_pol_sigma70_r2"/>
</dbReference>
<evidence type="ECO:0000256" key="4">
    <source>
        <dbReference type="ARBA" id="ARBA00023163"/>
    </source>
</evidence>
<dbReference type="InterPro" id="IPR013324">
    <property type="entry name" value="RNA_pol_sigma_r3/r4-like"/>
</dbReference>
<dbReference type="SUPFAM" id="SSF88946">
    <property type="entry name" value="Sigma2 domain of RNA polymerase sigma factors"/>
    <property type="match status" value="1"/>
</dbReference>
<dbReference type="Gene3D" id="1.10.1740.10">
    <property type="match status" value="1"/>
</dbReference>
<evidence type="ECO:0000256" key="2">
    <source>
        <dbReference type="ARBA" id="ARBA00023015"/>
    </source>
</evidence>
<name>A0AAU7CMY0_9BACT</name>
<comment type="similarity">
    <text evidence="1">Belongs to the sigma-70 factor family. ECF subfamily.</text>
</comment>
<feature type="domain" description="RNA polymerase sigma factor 70 region 4 type 2" evidence="7">
    <location>
        <begin position="149"/>
        <end position="201"/>
    </location>
</feature>